<dbReference type="AlphaFoldDB" id="A0A1G8SAA0"/>
<proteinExistence type="predicted"/>
<feature type="domain" description="MIP18 family-like" evidence="1">
    <location>
        <begin position="9"/>
        <end position="80"/>
    </location>
</feature>
<dbReference type="RefSeq" id="WP_090004294.1">
    <property type="nucleotide sequence ID" value="NZ_FNET01000001.1"/>
</dbReference>
<dbReference type="SUPFAM" id="SSF117916">
    <property type="entry name" value="Fe-S cluster assembly (FSCA) domain-like"/>
    <property type="match status" value="1"/>
</dbReference>
<protein>
    <recommendedName>
        <fullName evidence="1">MIP18 family-like domain-containing protein</fullName>
    </recommendedName>
</protein>
<dbReference type="Proteomes" id="UP000199682">
    <property type="component" value="Unassembled WGS sequence"/>
</dbReference>
<evidence type="ECO:0000313" key="2">
    <source>
        <dbReference type="EMBL" id="SDJ25705.1"/>
    </source>
</evidence>
<evidence type="ECO:0000313" key="3">
    <source>
        <dbReference type="Proteomes" id="UP000199682"/>
    </source>
</evidence>
<dbReference type="EMBL" id="FNET01000001">
    <property type="protein sequence ID" value="SDJ25705.1"/>
    <property type="molecule type" value="Genomic_DNA"/>
</dbReference>
<reference evidence="3" key="1">
    <citation type="submission" date="2016-10" db="EMBL/GenBank/DDBJ databases">
        <authorList>
            <person name="Varghese N."/>
            <person name="Submissions S."/>
        </authorList>
    </citation>
    <scope>NUCLEOTIDE SEQUENCE [LARGE SCALE GENOMIC DNA]</scope>
    <source>
        <strain evidence="3">DSM 44796</strain>
    </source>
</reference>
<organism evidence="2 3">
    <name type="scientific">Lentzea albidocapillata subsp. violacea</name>
    <dbReference type="NCBI Taxonomy" id="128104"/>
    <lineage>
        <taxon>Bacteria</taxon>
        <taxon>Bacillati</taxon>
        <taxon>Actinomycetota</taxon>
        <taxon>Actinomycetes</taxon>
        <taxon>Pseudonocardiales</taxon>
        <taxon>Pseudonocardiaceae</taxon>
        <taxon>Lentzea</taxon>
    </lineage>
</organism>
<sequence>MIAQDLSGAVVAALGTVRDPELDESIVDLGFVTATTVADGRAEVRLRLPTYFCAPNFAYLMVADAYDAAMGVEGVDHVAVVLEEHFASDEINAGVAAGAGFVGSFPGEAVAELHDLRRNFQRKAHTACLERACRRLIKDGWTIEGLSLANLSDLPESPERDSLLRRRADIGLPVAEDSPVFVDDGGEPVPADQVPLRLKFARTVRVSMDGNAHFCRGLLTTRYPHAAADQRPRHPEQEASA</sequence>
<dbReference type="InterPro" id="IPR034904">
    <property type="entry name" value="FSCA_dom_sf"/>
</dbReference>
<dbReference type="InterPro" id="IPR002744">
    <property type="entry name" value="MIP18-like"/>
</dbReference>
<gene>
    <name evidence="2" type="ORF">SAMN04488074_101910</name>
</gene>
<dbReference type="Gene3D" id="3.30.300.130">
    <property type="entry name" value="Fe-S cluster assembly (FSCA)"/>
    <property type="match status" value="1"/>
</dbReference>
<evidence type="ECO:0000259" key="1">
    <source>
        <dbReference type="Pfam" id="PF01883"/>
    </source>
</evidence>
<accession>A0A1G8SAA0</accession>
<dbReference type="Pfam" id="PF01883">
    <property type="entry name" value="FeS_assembly_P"/>
    <property type="match status" value="1"/>
</dbReference>
<name>A0A1G8SAA0_9PSEU</name>